<dbReference type="AlphaFoldDB" id="A0A0K2T361"/>
<reference evidence="1" key="1">
    <citation type="submission" date="2014-05" db="EMBL/GenBank/DDBJ databases">
        <authorList>
            <person name="Chronopoulou M."/>
        </authorList>
    </citation>
    <scope>NUCLEOTIDE SEQUENCE</scope>
    <source>
        <tissue evidence="1">Whole organism</tissue>
    </source>
</reference>
<evidence type="ECO:0000313" key="1">
    <source>
        <dbReference type="EMBL" id="CDW19851.1"/>
    </source>
</evidence>
<sequence>FSVITTNNNNKKIKARIESRSQVAFDGGDLKHIILNVRTIIYRVEGICFLFC</sequence>
<feature type="non-terminal residue" evidence="1">
    <location>
        <position position="1"/>
    </location>
</feature>
<organism evidence="1">
    <name type="scientific">Lepeophtheirus salmonis</name>
    <name type="common">Salmon louse</name>
    <name type="synonym">Caligus salmonis</name>
    <dbReference type="NCBI Taxonomy" id="72036"/>
    <lineage>
        <taxon>Eukaryota</taxon>
        <taxon>Metazoa</taxon>
        <taxon>Ecdysozoa</taxon>
        <taxon>Arthropoda</taxon>
        <taxon>Crustacea</taxon>
        <taxon>Multicrustacea</taxon>
        <taxon>Hexanauplia</taxon>
        <taxon>Copepoda</taxon>
        <taxon>Siphonostomatoida</taxon>
        <taxon>Caligidae</taxon>
        <taxon>Lepeophtheirus</taxon>
    </lineage>
</organism>
<proteinExistence type="predicted"/>
<accession>A0A0K2T361</accession>
<name>A0A0K2T361_LEPSM</name>
<protein>
    <submittedName>
        <fullName evidence="1">Uncharacterized protein</fullName>
    </submittedName>
</protein>
<dbReference type="EMBL" id="HACA01002490">
    <property type="protein sequence ID" value="CDW19851.1"/>
    <property type="molecule type" value="Transcribed_RNA"/>
</dbReference>